<evidence type="ECO:0000256" key="2">
    <source>
        <dbReference type="ARBA" id="ARBA00022801"/>
    </source>
</evidence>
<protein>
    <recommendedName>
        <fullName evidence="3">Nudix hydrolase domain-containing protein</fullName>
    </recommendedName>
</protein>
<accession>A0ABP9W603</accession>
<name>A0ABP9W603_9DEIO</name>
<keyword evidence="2" id="KW-0378">Hydrolase</keyword>
<dbReference type="InterPro" id="IPR000086">
    <property type="entry name" value="NUDIX_hydrolase_dom"/>
</dbReference>
<comment type="caution">
    <text evidence="4">The sequence shown here is derived from an EMBL/GenBank/DDBJ whole genome shotgun (WGS) entry which is preliminary data.</text>
</comment>
<dbReference type="CDD" id="cd04683">
    <property type="entry name" value="NUDIX_Hydrolase"/>
    <property type="match status" value="1"/>
</dbReference>
<dbReference type="PROSITE" id="PS51462">
    <property type="entry name" value="NUDIX"/>
    <property type="match status" value="1"/>
</dbReference>
<evidence type="ECO:0000259" key="3">
    <source>
        <dbReference type="PROSITE" id="PS51462"/>
    </source>
</evidence>
<proteinExistence type="predicted"/>
<evidence type="ECO:0000313" key="5">
    <source>
        <dbReference type="Proteomes" id="UP001401887"/>
    </source>
</evidence>
<evidence type="ECO:0000256" key="1">
    <source>
        <dbReference type="ARBA" id="ARBA00001946"/>
    </source>
</evidence>
<gene>
    <name evidence="4" type="ORF">Dcar01_01498</name>
</gene>
<dbReference type="SUPFAM" id="SSF55811">
    <property type="entry name" value="Nudix"/>
    <property type="match status" value="1"/>
</dbReference>
<organism evidence="4 5">
    <name type="scientific">Deinococcus carri</name>
    <dbReference type="NCBI Taxonomy" id="1211323"/>
    <lineage>
        <taxon>Bacteria</taxon>
        <taxon>Thermotogati</taxon>
        <taxon>Deinococcota</taxon>
        <taxon>Deinococci</taxon>
        <taxon>Deinococcales</taxon>
        <taxon>Deinococcaceae</taxon>
        <taxon>Deinococcus</taxon>
    </lineage>
</organism>
<dbReference type="InterPro" id="IPR015797">
    <property type="entry name" value="NUDIX_hydrolase-like_dom_sf"/>
</dbReference>
<dbReference type="RefSeq" id="WP_345463241.1">
    <property type="nucleotide sequence ID" value="NZ_BAABRP010000004.1"/>
</dbReference>
<dbReference type="InterPro" id="IPR020084">
    <property type="entry name" value="NUDIX_hydrolase_CS"/>
</dbReference>
<dbReference type="PROSITE" id="PS00893">
    <property type="entry name" value="NUDIX_BOX"/>
    <property type="match status" value="1"/>
</dbReference>
<dbReference type="EMBL" id="BAABRP010000004">
    <property type="protein sequence ID" value="GAA5512774.1"/>
    <property type="molecule type" value="Genomic_DNA"/>
</dbReference>
<evidence type="ECO:0000313" key="4">
    <source>
        <dbReference type="EMBL" id="GAA5512774.1"/>
    </source>
</evidence>
<feature type="domain" description="Nudix hydrolase" evidence="3">
    <location>
        <begin position="6"/>
        <end position="137"/>
    </location>
</feature>
<reference evidence="4 5" key="1">
    <citation type="submission" date="2024-02" db="EMBL/GenBank/DDBJ databases">
        <title>Deinococcus carri NBRC 110142.</title>
        <authorList>
            <person name="Ichikawa N."/>
            <person name="Katano-Makiyama Y."/>
            <person name="Hidaka K."/>
        </authorList>
    </citation>
    <scope>NUCLEOTIDE SEQUENCE [LARGE SCALE GENOMIC DNA]</scope>
    <source>
        <strain evidence="4 5">NBRC 110142</strain>
    </source>
</reference>
<dbReference type="Gene3D" id="3.90.79.10">
    <property type="entry name" value="Nucleoside Triphosphate Pyrophosphohydrolase"/>
    <property type="match status" value="1"/>
</dbReference>
<keyword evidence="5" id="KW-1185">Reference proteome</keyword>
<comment type="cofactor">
    <cofactor evidence="1">
        <name>Mg(2+)</name>
        <dbReference type="ChEBI" id="CHEBI:18420"/>
    </cofactor>
</comment>
<dbReference type="Proteomes" id="UP001401887">
    <property type="component" value="Unassembled WGS sequence"/>
</dbReference>
<dbReference type="PANTHER" id="PTHR43046">
    <property type="entry name" value="GDP-MANNOSE MANNOSYL HYDROLASE"/>
    <property type="match status" value="1"/>
</dbReference>
<dbReference type="Pfam" id="PF00293">
    <property type="entry name" value="NUDIX"/>
    <property type="match status" value="1"/>
</dbReference>
<sequence>MTERRRFRMSSTVFIVLRQGDMFCSLRRVATGWMDGHFSIPAGAVEEGESLLAAALREAQEEVGVVIEVADLRHAHTLHCRTRGEGWVGHFFVAERWQGTPMLGEPEKHSDLHWTSFQALPEPFVPYVRNALLGIAAGETYSEYGYNTHFLRLLRPELG</sequence>
<dbReference type="PANTHER" id="PTHR43046:SF16">
    <property type="entry name" value="ADP-RIBOSE PYROPHOSPHATASE YJHB-RELATED"/>
    <property type="match status" value="1"/>
</dbReference>